<dbReference type="AlphaFoldDB" id="A0A0K8SL32"/>
<feature type="domain" description="AAA+ ATPase" evidence="10">
    <location>
        <begin position="58"/>
        <end position="236"/>
    </location>
</feature>
<keyword evidence="7 8" id="KW-0411">Iron-sulfur</keyword>
<dbReference type="GO" id="GO:0046872">
    <property type="term" value="F:metal ion binding"/>
    <property type="evidence" value="ECO:0007669"/>
    <property type="project" value="UniProtKB-KW"/>
</dbReference>
<dbReference type="HAMAP" id="MF_02040">
    <property type="entry name" value="Mrp_NBP35"/>
    <property type="match status" value="1"/>
</dbReference>
<dbReference type="GO" id="GO:0005829">
    <property type="term" value="C:cytosol"/>
    <property type="evidence" value="ECO:0007669"/>
    <property type="project" value="TreeGrafter"/>
</dbReference>
<feature type="region of interest" description="Disordered" evidence="9">
    <location>
        <begin position="1"/>
        <end position="24"/>
    </location>
</feature>
<accession>A0A0K8SL32</accession>
<feature type="binding site" evidence="8">
    <location>
        <position position="246"/>
    </location>
    <ligand>
        <name>[4Fe-4S] cluster</name>
        <dbReference type="ChEBI" id="CHEBI:49883"/>
        <label>2</label>
        <note>ligand shared with heterodimeric partner</note>
    </ligand>
</feature>
<evidence type="ECO:0000256" key="6">
    <source>
        <dbReference type="ARBA" id="ARBA00023004"/>
    </source>
</evidence>
<dbReference type="Gene3D" id="3.40.50.300">
    <property type="entry name" value="P-loop containing nucleotide triphosphate hydrolases"/>
    <property type="match status" value="1"/>
</dbReference>
<keyword evidence="1 8" id="KW-0004">4Fe-4S</keyword>
<evidence type="ECO:0000256" key="5">
    <source>
        <dbReference type="ARBA" id="ARBA00022840"/>
    </source>
</evidence>
<name>A0A0K8SL32_LYGHE</name>
<dbReference type="Pfam" id="PF10609">
    <property type="entry name" value="ParA"/>
    <property type="match status" value="1"/>
</dbReference>
<evidence type="ECO:0000256" key="8">
    <source>
        <dbReference type="HAMAP-Rule" id="MF_03038"/>
    </source>
</evidence>
<dbReference type="GO" id="GO:0140663">
    <property type="term" value="F:ATP-dependent FeS chaperone activity"/>
    <property type="evidence" value="ECO:0007669"/>
    <property type="project" value="InterPro"/>
</dbReference>
<feature type="binding site" evidence="8">
    <location>
        <position position="249"/>
    </location>
    <ligand>
        <name>[4Fe-4S] cluster</name>
        <dbReference type="ChEBI" id="CHEBI:49883"/>
        <label>2</label>
        <note>ligand shared with heterodimeric partner</note>
    </ligand>
</feature>
<evidence type="ECO:0000256" key="7">
    <source>
        <dbReference type="ARBA" id="ARBA00023014"/>
    </source>
</evidence>
<dbReference type="GO" id="GO:0016226">
    <property type="term" value="P:iron-sulfur cluster assembly"/>
    <property type="evidence" value="ECO:0007669"/>
    <property type="project" value="UniProtKB-UniRule"/>
</dbReference>
<evidence type="ECO:0000313" key="11">
    <source>
        <dbReference type="EMBL" id="JAG53844.1"/>
    </source>
</evidence>
<organism evidence="11">
    <name type="scientific">Lygus hesperus</name>
    <name type="common">Western plant bug</name>
    <dbReference type="NCBI Taxonomy" id="30085"/>
    <lineage>
        <taxon>Eukaryota</taxon>
        <taxon>Metazoa</taxon>
        <taxon>Ecdysozoa</taxon>
        <taxon>Arthropoda</taxon>
        <taxon>Hexapoda</taxon>
        <taxon>Insecta</taxon>
        <taxon>Pterygota</taxon>
        <taxon>Neoptera</taxon>
        <taxon>Paraneoptera</taxon>
        <taxon>Hemiptera</taxon>
        <taxon>Heteroptera</taxon>
        <taxon>Panheteroptera</taxon>
        <taxon>Cimicomorpha</taxon>
        <taxon>Miridae</taxon>
        <taxon>Mirini</taxon>
        <taxon>Lygus</taxon>
    </lineage>
</organism>
<comment type="subcellular location">
    <subcellularLocation>
        <location evidence="8">Cytoplasm</location>
    </subcellularLocation>
</comment>
<dbReference type="HAMAP" id="MF_03038">
    <property type="entry name" value="NUBP1"/>
    <property type="match status" value="1"/>
</dbReference>
<feature type="binding site" evidence="8">
    <location>
        <position position="29"/>
    </location>
    <ligand>
        <name>[4Fe-4S] cluster</name>
        <dbReference type="ChEBI" id="CHEBI:49883"/>
        <label>1</label>
    </ligand>
</feature>
<comment type="subunit">
    <text evidence="8">Heterotetramer of 2 NUBP1 and 2 NUBP2 chains.</text>
</comment>
<dbReference type="InterPro" id="IPR027417">
    <property type="entry name" value="P-loop_NTPase"/>
</dbReference>
<dbReference type="InterPro" id="IPR019591">
    <property type="entry name" value="Mrp/NBP35_ATP-bd"/>
</dbReference>
<dbReference type="CDD" id="cd02037">
    <property type="entry name" value="Mrp_NBP35"/>
    <property type="match status" value="1"/>
</dbReference>
<sequence length="318" mass="33583">MGDKPSDAPEHCPGTQSENAGKGSACAGCPNQNVCASGAARGPDPSVELVRARMSGVKKKLFVLSGKGGVGKSTFANLLARSLAARSPDKNVALLDIDICGPSQPRMMGALNEQVHQSGSGWCPIYVEENLALMSIGFLLGSPDDAVIWRGPKKNNMIKQFLSEVDWGDSLDYLILDTPPGTSDEHLSATSYLVSRTPGEDDGARAILITTPAEVSIADVRREATFCKRVGLKVVGVVENMASFVCPHCKVTSEIFPRDSGGGEKLSEEMELPFLGSVPLDPVLARACDEGQDVLNTMADSPTLLAISSIVDRILAAI</sequence>
<evidence type="ECO:0000256" key="2">
    <source>
        <dbReference type="ARBA" id="ARBA00022490"/>
    </source>
</evidence>
<comment type="similarity">
    <text evidence="8">Belongs to the Mrp/NBP35 ATP-binding proteins family. NUBP1/NBP35 subfamily.</text>
</comment>
<keyword evidence="3 8" id="KW-0479">Metal-binding</keyword>
<evidence type="ECO:0000256" key="4">
    <source>
        <dbReference type="ARBA" id="ARBA00022741"/>
    </source>
</evidence>
<keyword evidence="2 8" id="KW-0963">Cytoplasm</keyword>
<dbReference type="EMBL" id="GBRD01011980">
    <property type="protein sequence ID" value="JAG53844.1"/>
    <property type="molecule type" value="Transcribed_RNA"/>
</dbReference>
<keyword evidence="5 8" id="KW-0067">ATP-binding</keyword>
<feature type="binding site" evidence="8">
    <location>
        <position position="35"/>
    </location>
    <ligand>
        <name>[4Fe-4S] cluster</name>
        <dbReference type="ChEBI" id="CHEBI:49883"/>
        <label>1</label>
    </ligand>
</feature>
<dbReference type="GO" id="GO:0051539">
    <property type="term" value="F:4 iron, 4 sulfur cluster binding"/>
    <property type="evidence" value="ECO:0007669"/>
    <property type="project" value="UniProtKB-UniRule"/>
</dbReference>
<dbReference type="InterPro" id="IPR003593">
    <property type="entry name" value="AAA+_ATPase"/>
</dbReference>
<keyword evidence="4 8" id="KW-0547">Nucleotide-binding</keyword>
<dbReference type="InterPro" id="IPR028601">
    <property type="entry name" value="NUBP1/Nbp35"/>
</dbReference>
<evidence type="ECO:0000256" key="9">
    <source>
        <dbReference type="SAM" id="MobiDB-lite"/>
    </source>
</evidence>
<dbReference type="PANTHER" id="PTHR23264:SF35">
    <property type="entry name" value="CYTOSOLIC FE-S CLUSTER ASSEMBLY FACTOR NUBP1"/>
    <property type="match status" value="1"/>
</dbReference>
<reference evidence="11" key="1">
    <citation type="submission" date="2014-09" db="EMBL/GenBank/DDBJ databases">
        <authorList>
            <person name="Magalhaes I.L.F."/>
            <person name="Oliveira U."/>
            <person name="Santos F.R."/>
            <person name="Vidigal T.H.D.A."/>
            <person name="Brescovit A.D."/>
            <person name="Santos A.J."/>
        </authorList>
    </citation>
    <scope>NUCLEOTIDE SEQUENCE</scope>
</reference>
<protein>
    <recommendedName>
        <fullName evidence="8">Cytosolic Fe-S cluster assembly factor NUBP1 homolog</fullName>
    </recommendedName>
</protein>
<feature type="binding site" evidence="8">
    <location>
        <position position="12"/>
    </location>
    <ligand>
        <name>[4Fe-4S] cluster</name>
        <dbReference type="ChEBI" id="CHEBI:49883"/>
        <label>1</label>
    </ligand>
</feature>
<dbReference type="SMART" id="SM00382">
    <property type="entry name" value="AAA"/>
    <property type="match status" value="1"/>
</dbReference>
<keyword evidence="6 8" id="KW-0408">Iron</keyword>
<dbReference type="PANTHER" id="PTHR23264">
    <property type="entry name" value="NUCLEOTIDE-BINDING PROTEIN NBP35 YEAST -RELATED"/>
    <property type="match status" value="1"/>
</dbReference>
<feature type="binding site" evidence="8">
    <location>
        <position position="26"/>
    </location>
    <ligand>
        <name>[4Fe-4S] cluster</name>
        <dbReference type="ChEBI" id="CHEBI:49883"/>
        <label>1</label>
    </ligand>
</feature>
<evidence type="ECO:0000259" key="10">
    <source>
        <dbReference type="SMART" id="SM00382"/>
    </source>
</evidence>
<dbReference type="GO" id="GO:0005524">
    <property type="term" value="F:ATP binding"/>
    <property type="evidence" value="ECO:0007669"/>
    <property type="project" value="UniProtKB-KW"/>
</dbReference>
<evidence type="ECO:0000256" key="3">
    <source>
        <dbReference type="ARBA" id="ARBA00022723"/>
    </source>
</evidence>
<feature type="binding site" evidence="8">
    <location>
        <begin position="66"/>
        <end position="73"/>
    </location>
    <ligand>
        <name>ATP</name>
        <dbReference type="ChEBI" id="CHEBI:30616"/>
    </ligand>
</feature>
<comment type="cofactor">
    <cofactor evidence="8">
        <name>[4Fe-4S] cluster</name>
        <dbReference type="ChEBI" id="CHEBI:49883"/>
    </cofactor>
    <text evidence="8">Binds 4 [4Fe-4S] clusters per heterotetramer. Contains two stable clusters in the N-termini of NUBP1 and two labile, bridging clusters between subunits of the NUBP1-NUBP2 heterotetramer.</text>
</comment>
<evidence type="ECO:0000256" key="1">
    <source>
        <dbReference type="ARBA" id="ARBA00022485"/>
    </source>
</evidence>
<dbReference type="InterPro" id="IPR033756">
    <property type="entry name" value="YlxH/NBP35"/>
</dbReference>
<proteinExistence type="inferred from homology"/>
<feature type="compositionally biased region" description="Basic and acidic residues" evidence="9">
    <location>
        <begin position="1"/>
        <end position="10"/>
    </location>
</feature>
<dbReference type="SUPFAM" id="SSF52540">
    <property type="entry name" value="P-loop containing nucleoside triphosphate hydrolases"/>
    <property type="match status" value="1"/>
</dbReference>
<comment type="function">
    <text evidence="8">Component of the cytosolic iron-sulfur (Fe/S) protein assembly (CIA) machinery. Required for maturation of extramitochondrial Fe-S proteins. The NUBP1-NUBP2 heterotetramer forms a Fe-S scaffold complex, mediating the de novo assembly of an Fe-S cluster and its transfer to target apoproteins.</text>
</comment>